<dbReference type="AlphaFoldDB" id="A0A445L338"/>
<comment type="caution">
    <text evidence="2">The sequence shown here is derived from an EMBL/GenBank/DDBJ whole genome shotgun (WGS) entry which is preliminary data.</text>
</comment>
<dbReference type="PANTHER" id="PTHR34194">
    <property type="entry name" value="F14J8.16 PROTEIN"/>
    <property type="match status" value="1"/>
</dbReference>
<evidence type="ECO:0000313" key="3">
    <source>
        <dbReference type="Proteomes" id="UP000289340"/>
    </source>
</evidence>
<accession>A0A445L338</accession>
<proteinExistence type="predicted"/>
<keyword evidence="3" id="KW-1185">Reference proteome</keyword>
<feature type="region of interest" description="Disordered" evidence="1">
    <location>
        <begin position="224"/>
        <end position="246"/>
    </location>
</feature>
<evidence type="ECO:0000256" key="1">
    <source>
        <dbReference type="SAM" id="MobiDB-lite"/>
    </source>
</evidence>
<gene>
    <name evidence="2" type="ORF">D0Y65_010349</name>
</gene>
<protein>
    <submittedName>
        <fullName evidence="2">Uncharacterized protein</fullName>
    </submittedName>
</protein>
<reference evidence="2 3" key="1">
    <citation type="submission" date="2018-09" db="EMBL/GenBank/DDBJ databases">
        <title>A high-quality reference genome of wild soybean provides a powerful tool to mine soybean genomes.</title>
        <authorList>
            <person name="Xie M."/>
            <person name="Chung C.Y.L."/>
            <person name="Li M.-W."/>
            <person name="Wong F.-L."/>
            <person name="Chan T.-F."/>
            <person name="Lam H.-M."/>
        </authorList>
    </citation>
    <scope>NUCLEOTIDE SEQUENCE [LARGE SCALE GENOMIC DNA]</scope>
    <source>
        <strain evidence="3">cv. W05</strain>
        <tissue evidence="2">Hypocotyl of etiolated seedlings</tissue>
    </source>
</reference>
<dbReference type="Proteomes" id="UP000289340">
    <property type="component" value="Chromosome 4"/>
</dbReference>
<evidence type="ECO:0000313" key="2">
    <source>
        <dbReference type="EMBL" id="RZC17546.1"/>
    </source>
</evidence>
<dbReference type="PANTHER" id="PTHR34194:SF2">
    <property type="entry name" value="F14J8.16 PROTEIN"/>
    <property type="match status" value="1"/>
</dbReference>
<organism evidence="2 3">
    <name type="scientific">Glycine soja</name>
    <name type="common">Wild soybean</name>
    <dbReference type="NCBI Taxonomy" id="3848"/>
    <lineage>
        <taxon>Eukaryota</taxon>
        <taxon>Viridiplantae</taxon>
        <taxon>Streptophyta</taxon>
        <taxon>Embryophyta</taxon>
        <taxon>Tracheophyta</taxon>
        <taxon>Spermatophyta</taxon>
        <taxon>Magnoliopsida</taxon>
        <taxon>eudicotyledons</taxon>
        <taxon>Gunneridae</taxon>
        <taxon>Pentapetalae</taxon>
        <taxon>rosids</taxon>
        <taxon>fabids</taxon>
        <taxon>Fabales</taxon>
        <taxon>Fabaceae</taxon>
        <taxon>Papilionoideae</taxon>
        <taxon>50 kb inversion clade</taxon>
        <taxon>NPAAA clade</taxon>
        <taxon>indigoferoid/millettioid clade</taxon>
        <taxon>Phaseoleae</taxon>
        <taxon>Glycine</taxon>
        <taxon>Glycine subgen. Soja</taxon>
    </lineage>
</organism>
<sequence length="383" mass="43728">MVPTPTKQKALAPKKLITNRTWDCEYDIYSHLQEKNRVLKSEKSNYFKTLLQDFVCKDPEGGDPDLVQFMDGLYIIVKSRMPHLKDSNIENTAEENGTNDDVMVDPQHKHFMDHVRPHGKSYVLDIPEDGVYVVYEPDQSSTPEITATATFTTDYSNHVSNKEVNALANRKSPNVDSNRVKRRGRKPKGAKLFATMNGNVKSSDVASKPPKHVSNLTCMRRSKRLKAPPSSGTLVIEDSDDAAEDPTRSMRGQIVEHCWQEIYNEANGSTLFREKLMEELKAPYCEEEYKRLLHDITVRKPVQHHRDLRGGIKIYEKPDLGKSFLGYHVDLAKKIETARDDHPGVLNLMRGFFYWLKNLSHKGAFAPWTDSSCLDVLPQQLEI</sequence>
<dbReference type="EMBL" id="QZWG01000004">
    <property type="protein sequence ID" value="RZC17546.1"/>
    <property type="molecule type" value="Genomic_DNA"/>
</dbReference>
<name>A0A445L338_GLYSO</name>